<comment type="caution">
    <text evidence="1">The sequence shown here is derived from an EMBL/GenBank/DDBJ whole genome shotgun (WGS) entry which is preliminary data.</text>
</comment>
<evidence type="ECO:0000313" key="1">
    <source>
        <dbReference type="EMBL" id="KAG0420795.1"/>
    </source>
</evidence>
<reference evidence="1 2" key="1">
    <citation type="journal article" date="2020" name="Cell">
        <title>Large-Scale Comparative Analyses of Tick Genomes Elucidate Their Genetic Diversity and Vector Capacities.</title>
        <authorList>
            <consortium name="Tick Genome and Microbiome Consortium (TIGMIC)"/>
            <person name="Jia N."/>
            <person name="Wang J."/>
            <person name="Shi W."/>
            <person name="Du L."/>
            <person name="Sun Y."/>
            <person name="Zhan W."/>
            <person name="Jiang J.F."/>
            <person name="Wang Q."/>
            <person name="Zhang B."/>
            <person name="Ji P."/>
            <person name="Bell-Sakyi L."/>
            <person name="Cui X.M."/>
            <person name="Yuan T.T."/>
            <person name="Jiang B.G."/>
            <person name="Yang W.F."/>
            <person name="Lam T.T."/>
            <person name="Chang Q.C."/>
            <person name="Ding S.J."/>
            <person name="Wang X.J."/>
            <person name="Zhu J.G."/>
            <person name="Ruan X.D."/>
            <person name="Zhao L."/>
            <person name="Wei J.T."/>
            <person name="Ye R.Z."/>
            <person name="Que T.C."/>
            <person name="Du C.H."/>
            <person name="Zhou Y.H."/>
            <person name="Cheng J.X."/>
            <person name="Dai P.F."/>
            <person name="Guo W.B."/>
            <person name="Han X.H."/>
            <person name="Huang E.J."/>
            <person name="Li L.F."/>
            <person name="Wei W."/>
            <person name="Gao Y.C."/>
            <person name="Liu J.Z."/>
            <person name="Shao H.Z."/>
            <person name="Wang X."/>
            <person name="Wang C.C."/>
            <person name="Yang T.C."/>
            <person name="Huo Q.B."/>
            <person name="Li W."/>
            <person name="Chen H.Y."/>
            <person name="Chen S.E."/>
            <person name="Zhou L.G."/>
            <person name="Ni X.B."/>
            <person name="Tian J.H."/>
            <person name="Sheng Y."/>
            <person name="Liu T."/>
            <person name="Pan Y.S."/>
            <person name="Xia L.Y."/>
            <person name="Li J."/>
            <person name="Zhao F."/>
            <person name="Cao W.C."/>
        </authorList>
    </citation>
    <scope>NUCLEOTIDE SEQUENCE [LARGE SCALE GENOMIC DNA]</scope>
    <source>
        <strain evidence="1">Iper-2018</strain>
    </source>
</reference>
<organism evidence="1 2">
    <name type="scientific">Ixodes persulcatus</name>
    <name type="common">Taiga tick</name>
    <dbReference type="NCBI Taxonomy" id="34615"/>
    <lineage>
        <taxon>Eukaryota</taxon>
        <taxon>Metazoa</taxon>
        <taxon>Ecdysozoa</taxon>
        <taxon>Arthropoda</taxon>
        <taxon>Chelicerata</taxon>
        <taxon>Arachnida</taxon>
        <taxon>Acari</taxon>
        <taxon>Parasitiformes</taxon>
        <taxon>Ixodida</taxon>
        <taxon>Ixodoidea</taxon>
        <taxon>Ixodidae</taxon>
        <taxon>Ixodinae</taxon>
        <taxon>Ixodes</taxon>
    </lineage>
</organism>
<accession>A0AC60PIZ9</accession>
<name>A0AC60PIZ9_IXOPE</name>
<dbReference type="EMBL" id="JABSTQ010010474">
    <property type="protein sequence ID" value="KAG0420795.1"/>
    <property type="molecule type" value="Genomic_DNA"/>
</dbReference>
<dbReference type="Proteomes" id="UP000805193">
    <property type="component" value="Unassembled WGS sequence"/>
</dbReference>
<keyword evidence="2" id="KW-1185">Reference proteome</keyword>
<protein>
    <submittedName>
        <fullName evidence="1">Uncharacterized protein</fullName>
    </submittedName>
</protein>
<evidence type="ECO:0000313" key="2">
    <source>
        <dbReference type="Proteomes" id="UP000805193"/>
    </source>
</evidence>
<sequence>MITPWVIGKWKQPTCLKNIARLPCVYKQNTKAWMTCSLYDVFLRYLDRQLGRKDRKELLFLDNCSAHPKDTSFLQYLPVVFLSANTTSHL</sequence>
<gene>
    <name evidence="1" type="ORF">HPB47_003283</name>
</gene>
<proteinExistence type="predicted"/>